<evidence type="ECO:0000256" key="5">
    <source>
        <dbReference type="ARBA" id="ARBA00023136"/>
    </source>
</evidence>
<dbReference type="STRING" id="459349.CLOAM1769"/>
<dbReference type="HOGENOM" id="CLU_962066_0_0_0"/>
<name>B0VJE9_CLOAI</name>
<feature type="signal peptide" evidence="7">
    <location>
        <begin position="1"/>
        <end position="29"/>
    </location>
</feature>
<organism evidence="8 9">
    <name type="scientific">Cloacimonas acidaminovorans (strain Evry)</name>
    <dbReference type="NCBI Taxonomy" id="459349"/>
    <lineage>
        <taxon>Bacteria</taxon>
        <taxon>Pseudomonadati</taxon>
        <taxon>Candidatus Cloacimonadota</taxon>
        <taxon>Candidatus Cloacimonadia</taxon>
        <taxon>Candidatus Cloacimonadales</taxon>
        <taxon>Candidatus Cloacimonadaceae</taxon>
        <taxon>Candidatus Cloacimonas</taxon>
    </lineage>
</organism>
<dbReference type="GO" id="GO:0015081">
    <property type="term" value="F:sodium ion transmembrane transporter activity"/>
    <property type="evidence" value="ECO:0007669"/>
    <property type="project" value="InterPro"/>
</dbReference>
<evidence type="ECO:0000313" key="8">
    <source>
        <dbReference type="EMBL" id="CAO81603.1"/>
    </source>
</evidence>
<evidence type="ECO:0000256" key="7">
    <source>
        <dbReference type="SAM" id="SignalP"/>
    </source>
</evidence>
<keyword evidence="2" id="KW-1003">Cell membrane</keyword>
<keyword evidence="7" id="KW-0732">Signal</keyword>
<protein>
    <recommendedName>
        <fullName evidence="10">Oxaloacetate decarboxylase, gamma chain</fullName>
    </recommendedName>
</protein>
<evidence type="ECO:0000256" key="6">
    <source>
        <dbReference type="SAM" id="Phobius"/>
    </source>
</evidence>
<evidence type="ECO:0000256" key="4">
    <source>
        <dbReference type="ARBA" id="ARBA00022989"/>
    </source>
</evidence>
<dbReference type="Proteomes" id="UP000002019">
    <property type="component" value="Chromosome"/>
</dbReference>
<evidence type="ECO:0000256" key="2">
    <source>
        <dbReference type="ARBA" id="ARBA00022475"/>
    </source>
</evidence>
<dbReference type="InterPro" id="IPR005899">
    <property type="entry name" value="Na_pump_deCOase"/>
</dbReference>
<dbReference type="AlphaFoldDB" id="B0VJE9"/>
<sequence length="289" mass="32807">MAIFLCKVLAMRKIMSLTLFTLCVLSSWAQINSVEQTISDSLALAREKEIISEYGFRDTATLAEVANKLQIKDIDRWKSYLGLEPHNEKLDKMSLRKLGITPYKALLAQQYSIYGFTELSTLEEVATALKMPVKKIKQEIGLDKPNSPKWDSYSLQSLNLTPEDIKKIHREFEEKSLNFGLNVTLVGMLTVFTALLITSIIIGQLNHLNRPAKEKKADLKITPGGKVRSASATLNHNVIAALVATIFLHEQSLEEKRKIALTFKRTPTNQWRASAMLNMPNREMYLKRR</sequence>
<comment type="subcellular location">
    <subcellularLocation>
        <location evidence="1">Cell membrane</location>
    </subcellularLocation>
</comment>
<evidence type="ECO:0000256" key="3">
    <source>
        <dbReference type="ARBA" id="ARBA00022692"/>
    </source>
</evidence>
<keyword evidence="9" id="KW-1185">Reference proteome</keyword>
<feature type="transmembrane region" description="Helical" evidence="6">
    <location>
        <begin position="179"/>
        <end position="203"/>
    </location>
</feature>
<accession>B0VJE9</accession>
<dbReference type="EMBL" id="CU466930">
    <property type="protein sequence ID" value="CAO81603.1"/>
    <property type="molecule type" value="Genomic_DNA"/>
</dbReference>
<dbReference type="GO" id="GO:0036376">
    <property type="term" value="P:sodium ion export across plasma membrane"/>
    <property type="evidence" value="ECO:0007669"/>
    <property type="project" value="InterPro"/>
</dbReference>
<dbReference type="GO" id="GO:0005886">
    <property type="term" value="C:plasma membrane"/>
    <property type="evidence" value="ECO:0007669"/>
    <property type="project" value="UniProtKB-SubCell"/>
</dbReference>
<keyword evidence="5 6" id="KW-0472">Membrane</keyword>
<feature type="chain" id="PRO_5002755486" description="Oxaloacetate decarboxylase, gamma chain" evidence="7">
    <location>
        <begin position="30"/>
        <end position="289"/>
    </location>
</feature>
<gene>
    <name evidence="8" type="ordered locus">CLOAM1769</name>
</gene>
<reference evidence="8 9" key="1">
    <citation type="journal article" date="2008" name="J. Bacteriol.">
        <title>'Candidatus Cloacamonas acidaminovorans': genome sequence reconstruction provides a first glimpse of a new bacterial division.</title>
        <authorList>
            <person name="Pelletier E."/>
            <person name="Kreimeyer A."/>
            <person name="Bocs S."/>
            <person name="Rouy Z."/>
            <person name="Gyapay G."/>
            <person name="Chouari R."/>
            <person name="Riviere D."/>
            <person name="Ganesan A."/>
            <person name="Daegelen P."/>
            <person name="Sghir A."/>
            <person name="Cohen G.N."/>
            <person name="Medigue C."/>
            <person name="Weissenbach J."/>
            <person name="Le Paslier D."/>
        </authorList>
    </citation>
    <scope>NUCLEOTIDE SEQUENCE [LARGE SCALE GENOMIC DNA]</scope>
    <source>
        <strain evidence="9">Evry</strain>
    </source>
</reference>
<evidence type="ECO:0008006" key="10">
    <source>
        <dbReference type="Google" id="ProtNLM"/>
    </source>
</evidence>
<proteinExistence type="predicted"/>
<evidence type="ECO:0000313" key="9">
    <source>
        <dbReference type="Proteomes" id="UP000002019"/>
    </source>
</evidence>
<keyword evidence="4 6" id="KW-1133">Transmembrane helix</keyword>
<evidence type="ECO:0000256" key="1">
    <source>
        <dbReference type="ARBA" id="ARBA00004236"/>
    </source>
</evidence>
<dbReference type="KEGG" id="caci:CLOAM1769"/>
<dbReference type="Pfam" id="PF04277">
    <property type="entry name" value="OAD_gamma"/>
    <property type="match status" value="1"/>
</dbReference>
<keyword evidence="3 6" id="KW-0812">Transmembrane</keyword>